<evidence type="ECO:0000259" key="3">
    <source>
        <dbReference type="SMART" id="SM01007"/>
    </source>
</evidence>
<name>A0A9D1MIK3_9FIRM</name>
<dbReference type="PANTHER" id="PTHR22789:SF0">
    <property type="entry name" value="3-OXO-TETRONATE 4-PHOSPHATE DECARBOXYLASE-RELATED"/>
    <property type="match status" value="1"/>
</dbReference>
<dbReference type="InterPro" id="IPR036409">
    <property type="entry name" value="Aldolase_II/adducin_N_sf"/>
</dbReference>
<dbReference type="Pfam" id="PF00596">
    <property type="entry name" value="Aldolase_II"/>
    <property type="match status" value="1"/>
</dbReference>
<gene>
    <name evidence="4" type="ORF">IAB05_05245</name>
</gene>
<evidence type="ECO:0000313" key="4">
    <source>
        <dbReference type="EMBL" id="HIU60777.1"/>
    </source>
</evidence>
<proteinExistence type="predicted"/>
<evidence type="ECO:0000313" key="5">
    <source>
        <dbReference type="Proteomes" id="UP000824094"/>
    </source>
</evidence>
<evidence type="ECO:0000256" key="2">
    <source>
        <dbReference type="ARBA" id="ARBA00023239"/>
    </source>
</evidence>
<dbReference type="SMART" id="SM01007">
    <property type="entry name" value="Aldolase_II"/>
    <property type="match status" value="1"/>
</dbReference>
<sequence>MTESEVRQAVKDAGVKLLENNLVQGTWGNISIRLDDKKMVVTPSGMDYIRMRAEDTVVVDIETLEYVSDVKPTSEKKIHAAIYRDRPEIGAVIHSHPLWSSAAAAARMEIPVLSEEHKKLLGGDTVRAGEYGLPGTKKLTNGAVAAMKGRNACFLSNHGIVACAETIEGAFEVCKAMEENSRAYIESIVKKELGKDTIDIDDIFEVFYKRIK</sequence>
<accession>A0A9D1MIK3</accession>
<dbReference type="GO" id="GO:0005829">
    <property type="term" value="C:cytosol"/>
    <property type="evidence" value="ECO:0007669"/>
    <property type="project" value="TreeGrafter"/>
</dbReference>
<dbReference type="InterPro" id="IPR001303">
    <property type="entry name" value="Aldolase_II/adducin_N"/>
</dbReference>
<reference evidence="4" key="2">
    <citation type="journal article" date="2021" name="PeerJ">
        <title>Extensive microbial diversity within the chicken gut microbiome revealed by metagenomics and culture.</title>
        <authorList>
            <person name="Gilroy R."/>
            <person name="Ravi A."/>
            <person name="Getino M."/>
            <person name="Pursley I."/>
            <person name="Horton D.L."/>
            <person name="Alikhan N.F."/>
            <person name="Baker D."/>
            <person name="Gharbi K."/>
            <person name="Hall N."/>
            <person name="Watson M."/>
            <person name="Adriaenssens E.M."/>
            <person name="Foster-Nyarko E."/>
            <person name="Jarju S."/>
            <person name="Secka A."/>
            <person name="Antonio M."/>
            <person name="Oren A."/>
            <person name="Chaudhuri R.R."/>
            <person name="La Ragione R."/>
            <person name="Hildebrand F."/>
            <person name="Pallen M.J."/>
        </authorList>
    </citation>
    <scope>NUCLEOTIDE SEQUENCE</scope>
    <source>
        <strain evidence="4">18911</strain>
    </source>
</reference>
<dbReference type="SUPFAM" id="SSF53639">
    <property type="entry name" value="AraD/HMP-PK domain-like"/>
    <property type="match status" value="1"/>
</dbReference>
<dbReference type="GO" id="GO:0019323">
    <property type="term" value="P:pentose catabolic process"/>
    <property type="evidence" value="ECO:0007669"/>
    <property type="project" value="TreeGrafter"/>
</dbReference>
<dbReference type="PANTHER" id="PTHR22789">
    <property type="entry name" value="FUCULOSE PHOSPHATE ALDOLASE"/>
    <property type="match status" value="1"/>
</dbReference>
<comment type="caution">
    <text evidence="4">The sequence shown here is derived from an EMBL/GenBank/DDBJ whole genome shotgun (WGS) entry which is preliminary data.</text>
</comment>
<dbReference type="AlphaFoldDB" id="A0A9D1MIK3"/>
<dbReference type="EMBL" id="DVNF01000152">
    <property type="protein sequence ID" value="HIU60777.1"/>
    <property type="molecule type" value="Genomic_DNA"/>
</dbReference>
<dbReference type="GO" id="GO:0016832">
    <property type="term" value="F:aldehyde-lyase activity"/>
    <property type="evidence" value="ECO:0007669"/>
    <property type="project" value="TreeGrafter"/>
</dbReference>
<dbReference type="InterPro" id="IPR050197">
    <property type="entry name" value="Aldolase_class_II_sugar_metab"/>
</dbReference>
<dbReference type="GO" id="GO:0046872">
    <property type="term" value="F:metal ion binding"/>
    <property type="evidence" value="ECO:0007669"/>
    <property type="project" value="UniProtKB-KW"/>
</dbReference>
<protein>
    <submittedName>
        <fullName evidence="4">Class II aldolase/adducin family protein</fullName>
    </submittedName>
</protein>
<dbReference type="Proteomes" id="UP000824094">
    <property type="component" value="Unassembled WGS sequence"/>
</dbReference>
<keyword evidence="1" id="KW-0479">Metal-binding</keyword>
<dbReference type="Gene3D" id="3.40.225.10">
    <property type="entry name" value="Class II aldolase/adducin N-terminal domain"/>
    <property type="match status" value="1"/>
</dbReference>
<reference evidence="4" key="1">
    <citation type="submission" date="2020-10" db="EMBL/GenBank/DDBJ databases">
        <authorList>
            <person name="Gilroy R."/>
        </authorList>
    </citation>
    <scope>NUCLEOTIDE SEQUENCE</scope>
    <source>
        <strain evidence="4">18911</strain>
    </source>
</reference>
<evidence type="ECO:0000256" key="1">
    <source>
        <dbReference type="ARBA" id="ARBA00022723"/>
    </source>
</evidence>
<organism evidence="4 5">
    <name type="scientific">Candidatus Stercoripulliclostridium merdigallinarum</name>
    <dbReference type="NCBI Taxonomy" id="2840951"/>
    <lineage>
        <taxon>Bacteria</taxon>
        <taxon>Bacillati</taxon>
        <taxon>Bacillota</taxon>
        <taxon>Clostridia</taxon>
        <taxon>Eubacteriales</taxon>
        <taxon>Candidatus Stercoripulliclostridium</taxon>
    </lineage>
</organism>
<feature type="domain" description="Class II aldolase/adducin N-terminal" evidence="3">
    <location>
        <begin position="8"/>
        <end position="185"/>
    </location>
</feature>
<keyword evidence="2" id="KW-0456">Lyase</keyword>